<dbReference type="EMBL" id="KI546111">
    <property type="protein sequence ID" value="EST44753.1"/>
    <property type="molecule type" value="Genomic_DNA"/>
</dbReference>
<accession>V6LK95</accession>
<name>V6LK95_9EUKA</name>
<feature type="compositionally biased region" description="Basic residues" evidence="1">
    <location>
        <begin position="102"/>
        <end position="126"/>
    </location>
</feature>
<sequence length="126" mass="14101">MLKLNNVAGGLFERAELCFREFAKKGDRRGQDKSAAGSSTDAVLVVAVCKQESLFSIQQGAGLRVPDRRCIRLRYRGPVEEIVKSMRFIANVPTAHSIASKSPKRICQRKPLSRSRKQSTRRKTPT</sequence>
<gene>
    <name evidence="2" type="ORF">SS50377_15375</name>
</gene>
<reference evidence="2" key="1">
    <citation type="journal article" date="2014" name="PLoS Genet.">
        <title>The Genome of Spironucleus salmonicida Highlights a Fish Pathogen Adapted to Fluctuating Environments.</title>
        <authorList>
            <person name="Xu F."/>
            <person name="Jerlstrom-Hultqvist J."/>
            <person name="Einarsson E."/>
            <person name="Astvaldsson A."/>
            <person name="Svard S.G."/>
            <person name="Andersson J.O."/>
        </authorList>
    </citation>
    <scope>NUCLEOTIDE SEQUENCE</scope>
</reference>
<evidence type="ECO:0000313" key="2">
    <source>
        <dbReference type="EMBL" id="EST44753.1"/>
    </source>
</evidence>
<protein>
    <submittedName>
        <fullName evidence="2">Uncharacterized protein</fullName>
    </submittedName>
</protein>
<dbReference type="AlphaFoldDB" id="V6LK95"/>
<feature type="region of interest" description="Disordered" evidence="1">
    <location>
        <begin position="97"/>
        <end position="126"/>
    </location>
</feature>
<evidence type="ECO:0000256" key="1">
    <source>
        <dbReference type="SAM" id="MobiDB-lite"/>
    </source>
</evidence>
<proteinExistence type="predicted"/>
<organism evidence="2">
    <name type="scientific">Spironucleus salmonicida</name>
    <dbReference type="NCBI Taxonomy" id="348837"/>
    <lineage>
        <taxon>Eukaryota</taxon>
        <taxon>Metamonada</taxon>
        <taxon>Diplomonadida</taxon>
        <taxon>Hexamitidae</taxon>
        <taxon>Hexamitinae</taxon>
        <taxon>Spironucleus</taxon>
    </lineage>
</organism>